<dbReference type="Proteomes" id="UP000568273">
    <property type="component" value="Unassembled WGS sequence"/>
</dbReference>
<gene>
    <name evidence="1" type="ORF">HKO22_06890</name>
</gene>
<proteinExistence type="predicted"/>
<sequence length="63" mass="7106">MKVKVEVIGLDELMDKLKELHNLLQEINSEALVIATACNDKIDIDKLAKQLADRLKDAKAILY</sequence>
<name>A0A848RJU8_9FIRM</name>
<accession>A0A848RJU8</accession>
<comment type="caution">
    <text evidence="1">The sequence shown here is derived from an EMBL/GenBank/DDBJ whole genome shotgun (WGS) entry which is preliminary data.</text>
</comment>
<dbReference type="RefSeq" id="WP_169969489.1">
    <property type="nucleotide sequence ID" value="NZ_JABDSR010000008.1"/>
</dbReference>
<organism evidence="1 2">
    <name type="scientific">Peptoniphilus faecalis</name>
    <dbReference type="NCBI Taxonomy" id="2731255"/>
    <lineage>
        <taxon>Bacteria</taxon>
        <taxon>Bacillati</taxon>
        <taxon>Bacillota</taxon>
        <taxon>Tissierellia</taxon>
        <taxon>Tissierellales</taxon>
        <taxon>Peptoniphilaceae</taxon>
        <taxon>Peptoniphilus</taxon>
    </lineage>
</organism>
<dbReference type="EMBL" id="JABDSR010000008">
    <property type="protein sequence ID" value="NMW85456.1"/>
    <property type="molecule type" value="Genomic_DNA"/>
</dbReference>
<evidence type="ECO:0000313" key="1">
    <source>
        <dbReference type="EMBL" id="NMW85456.1"/>
    </source>
</evidence>
<reference evidence="1" key="1">
    <citation type="submission" date="2020-04" db="EMBL/GenBank/DDBJ databases">
        <title>Peptoniphilus sp. nov. isolated from swine feces.</title>
        <authorList>
            <person name="Ryu S.W."/>
        </authorList>
    </citation>
    <scope>NUCLEOTIDE SEQUENCE [LARGE SCALE GENOMIC DNA]</scope>
    <source>
        <strain evidence="1">AGMB00490</strain>
    </source>
</reference>
<protein>
    <submittedName>
        <fullName evidence="1">Uncharacterized protein</fullName>
    </submittedName>
</protein>
<keyword evidence="2" id="KW-1185">Reference proteome</keyword>
<dbReference type="AlphaFoldDB" id="A0A848RJU8"/>
<evidence type="ECO:0000313" key="2">
    <source>
        <dbReference type="Proteomes" id="UP000568273"/>
    </source>
</evidence>